<dbReference type="InterPro" id="IPR035979">
    <property type="entry name" value="RBD_domain_sf"/>
</dbReference>
<feature type="region of interest" description="Disordered" evidence="2">
    <location>
        <begin position="71"/>
        <end position="98"/>
    </location>
</feature>
<proteinExistence type="predicted"/>
<dbReference type="InterPro" id="IPR000504">
    <property type="entry name" value="RRM_dom"/>
</dbReference>
<dbReference type="SUPFAM" id="SSF54928">
    <property type="entry name" value="RNA-binding domain, RBD"/>
    <property type="match status" value="1"/>
</dbReference>
<gene>
    <name evidence="4" type="primary">rbpE</name>
    <name evidence="4" type="ORF">MECH1_V1_1636</name>
</gene>
<dbReference type="InterPro" id="IPR012677">
    <property type="entry name" value="Nucleotide-bd_a/b_plait_sf"/>
</dbReference>
<dbReference type="Gene3D" id="3.30.70.330">
    <property type="match status" value="1"/>
</dbReference>
<sequence length="98" mass="10945">MINIYVGNLSYQLTSEELREAFEQFGEVRSANVVMDKLTGRSKGFGFVEMEDRASGEEAIRKLDGAPLKGRNVRVNEARPRSEGPASFPPSSRRTPRV</sequence>
<dbReference type="PROSITE" id="PS50102">
    <property type="entry name" value="RRM"/>
    <property type="match status" value="1"/>
</dbReference>
<dbReference type="EMBL" id="OZ026884">
    <property type="protein sequence ID" value="CAL1240412.1"/>
    <property type="molecule type" value="Genomic_DNA"/>
</dbReference>
<dbReference type="SMART" id="SM00360">
    <property type="entry name" value="RRM"/>
    <property type="match status" value="1"/>
</dbReference>
<dbReference type="PANTHER" id="PTHR48027">
    <property type="entry name" value="HETEROGENEOUS NUCLEAR RIBONUCLEOPROTEIN 87F-RELATED"/>
    <property type="match status" value="1"/>
</dbReference>
<keyword evidence="5" id="KW-1185">Reference proteome</keyword>
<keyword evidence="1" id="KW-0694">RNA-binding</keyword>
<dbReference type="InterPro" id="IPR052462">
    <property type="entry name" value="SLIRP/GR-RBP-like"/>
</dbReference>
<dbReference type="RefSeq" id="WP_348757011.1">
    <property type="nucleotide sequence ID" value="NZ_OZ026884.1"/>
</dbReference>
<feature type="domain" description="RRM" evidence="3">
    <location>
        <begin position="2"/>
        <end position="80"/>
    </location>
</feature>
<name>A0ABM9NIL2_9GAMM</name>
<evidence type="ECO:0000313" key="5">
    <source>
        <dbReference type="Proteomes" id="UP001497493"/>
    </source>
</evidence>
<protein>
    <submittedName>
        <fullName evidence="4">RNA-binding protein RbpE</fullName>
    </submittedName>
</protein>
<evidence type="ECO:0000259" key="3">
    <source>
        <dbReference type="PROSITE" id="PS50102"/>
    </source>
</evidence>
<evidence type="ECO:0000256" key="1">
    <source>
        <dbReference type="ARBA" id="ARBA00022884"/>
    </source>
</evidence>
<evidence type="ECO:0000313" key="4">
    <source>
        <dbReference type="EMBL" id="CAL1240412.1"/>
    </source>
</evidence>
<feature type="compositionally biased region" description="Polar residues" evidence="2">
    <location>
        <begin position="89"/>
        <end position="98"/>
    </location>
</feature>
<dbReference type="CDD" id="cd21608">
    <property type="entry name" value="RRM2_NsCP33_like"/>
    <property type="match status" value="1"/>
</dbReference>
<evidence type="ECO:0000256" key="2">
    <source>
        <dbReference type="SAM" id="MobiDB-lite"/>
    </source>
</evidence>
<dbReference type="InterPro" id="IPR048289">
    <property type="entry name" value="RRM2_NsCP33-like"/>
</dbReference>
<organism evidence="4 5">
    <name type="scientific">Candidatus Methylocalor cossyra</name>
    <dbReference type="NCBI Taxonomy" id="3108543"/>
    <lineage>
        <taxon>Bacteria</taxon>
        <taxon>Pseudomonadati</taxon>
        <taxon>Pseudomonadota</taxon>
        <taxon>Gammaproteobacteria</taxon>
        <taxon>Methylococcales</taxon>
        <taxon>Methylococcaceae</taxon>
        <taxon>Candidatus Methylocalor</taxon>
    </lineage>
</organism>
<accession>A0ABM9NIL2</accession>
<dbReference type="Proteomes" id="UP001497493">
    <property type="component" value="Chromosome"/>
</dbReference>
<reference evidence="4 5" key="1">
    <citation type="submission" date="2024-04" db="EMBL/GenBank/DDBJ databases">
        <authorList>
            <person name="Cremers G."/>
        </authorList>
    </citation>
    <scope>NUCLEOTIDE SEQUENCE [LARGE SCALE GENOMIC DNA]</scope>
    <source>
        <strain evidence="4">MeCH1-AG</strain>
    </source>
</reference>
<dbReference type="Pfam" id="PF00076">
    <property type="entry name" value="RRM_1"/>
    <property type="match status" value="1"/>
</dbReference>